<evidence type="ECO:0000256" key="7">
    <source>
        <dbReference type="ARBA" id="ARBA00022723"/>
    </source>
</evidence>
<feature type="binding site" evidence="15">
    <location>
        <position position="640"/>
    </location>
    <ligand>
        <name>substrate</name>
    </ligand>
</feature>
<dbReference type="OrthoDB" id="196847at2759"/>
<dbReference type="FunFam" id="2.40.50.100:FF:000003">
    <property type="entry name" value="Acetyl-CoA carboxylase biotin carboxyl carrier protein"/>
    <property type="match status" value="1"/>
</dbReference>
<feature type="binding site" evidence="16">
    <location>
        <position position="769"/>
    </location>
    <ligand>
        <name>Mn(2+)</name>
        <dbReference type="ChEBI" id="CHEBI:29035"/>
    </ligand>
</feature>
<gene>
    <name evidence="22" type="ORF">BZG36_04179</name>
</gene>
<feature type="modified residue" description="N6-biotinyllysine" evidence="17">
    <location>
        <position position="1138"/>
    </location>
</feature>
<dbReference type="InterPro" id="IPR011053">
    <property type="entry name" value="Single_hybrid_motif"/>
</dbReference>
<dbReference type="InterPro" id="IPR016185">
    <property type="entry name" value="PreATP-grasp_dom_sf"/>
</dbReference>
<evidence type="ECO:0000256" key="12">
    <source>
        <dbReference type="ARBA" id="ARBA00049382"/>
    </source>
</evidence>
<evidence type="ECO:0000256" key="17">
    <source>
        <dbReference type="PIRSR" id="PIRSR001594-4"/>
    </source>
</evidence>
<dbReference type="GO" id="GO:0046872">
    <property type="term" value="F:metal ion binding"/>
    <property type="evidence" value="ECO:0007669"/>
    <property type="project" value="UniProtKB-KW"/>
</dbReference>
<keyword evidence="8 13" id="KW-0547">Nucleotide-binding</keyword>
<dbReference type="SUPFAM" id="SSF52440">
    <property type="entry name" value="PreATP-grasp domain"/>
    <property type="match status" value="1"/>
</dbReference>
<keyword evidence="23" id="KW-1185">Reference proteome</keyword>
<evidence type="ECO:0000256" key="10">
    <source>
        <dbReference type="ARBA" id="ARBA00023267"/>
    </source>
</evidence>
<feature type="binding site" evidence="16">
    <location>
        <position position="568"/>
    </location>
    <ligand>
        <name>Mn(2+)</name>
        <dbReference type="ChEBI" id="CHEBI:29035"/>
    </ligand>
</feature>
<evidence type="ECO:0000256" key="14">
    <source>
        <dbReference type="PIRSR" id="PIRSR001594-1"/>
    </source>
</evidence>
<dbReference type="PROSITE" id="PS00866">
    <property type="entry name" value="CPSASE_1"/>
    <property type="match status" value="1"/>
</dbReference>
<comment type="pathway">
    <text evidence="3">Carbohydrate biosynthesis; gluconeogenesis.</text>
</comment>
<evidence type="ECO:0000256" key="8">
    <source>
        <dbReference type="ARBA" id="ARBA00022741"/>
    </source>
</evidence>
<evidence type="ECO:0000256" key="15">
    <source>
        <dbReference type="PIRSR" id="PIRSR001594-2"/>
    </source>
</evidence>
<dbReference type="NCBIfam" id="NF006761">
    <property type="entry name" value="PRK09282.1"/>
    <property type="match status" value="1"/>
</dbReference>
<dbReference type="PROSITE" id="PS50991">
    <property type="entry name" value="PYR_CT"/>
    <property type="match status" value="1"/>
</dbReference>
<feature type="binding site" evidence="15">
    <location>
        <position position="223"/>
    </location>
    <ligand>
        <name>ATP</name>
        <dbReference type="ChEBI" id="CHEBI:30616"/>
    </ligand>
</feature>
<evidence type="ECO:0000256" key="9">
    <source>
        <dbReference type="ARBA" id="ARBA00022840"/>
    </source>
</evidence>
<dbReference type="InterPro" id="IPR011764">
    <property type="entry name" value="Biotin_carboxylation_dom"/>
</dbReference>
<evidence type="ECO:0000259" key="19">
    <source>
        <dbReference type="PROSITE" id="PS50975"/>
    </source>
</evidence>
<dbReference type="Gene3D" id="3.20.20.70">
    <property type="entry name" value="Aldolase class I"/>
    <property type="match status" value="1"/>
</dbReference>
<evidence type="ECO:0000256" key="3">
    <source>
        <dbReference type="ARBA" id="ARBA00004742"/>
    </source>
</evidence>
<evidence type="ECO:0000256" key="5">
    <source>
        <dbReference type="ARBA" id="ARBA00022432"/>
    </source>
</evidence>
<comment type="function">
    <text evidence="13">Catalyzes a 2-step reaction, involving the ATP-dependent carboxylation of the covalently attached biotin in the first step and the transfer of the carboxyl group to pyruvate in the second.</text>
</comment>
<dbReference type="Gene3D" id="3.30.470.20">
    <property type="entry name" value="ATP-grasp fold, B domain"/>
    <property type="match status" value="1"/>
</dbReference>
<dbReference type="GO" id="GO:0005524">
    <property type="term" value="F:ATP binding"/>
    <property type="evidence" value="ECO:0007669"/>
    <property type="project" value="UniProtKB-UniRule"/>
</dbReference>
<dbReference type="PROSITE" id="PS00867">
    <property type="entry name" value="CPSASE_2"/>
    <property type="match status" value="1"/>
</dbReference>
<comment type="catalytic activity">
    <reaction evidence="12 13">
        <text>hydrogencarbonate + pyruvate + ATP = oxaloacetate + ADP + phosphate + H(+)</text>
        <dbReference type="Rhea" id="RHEA:20844"/>
        <dbReference type="ChEBI" id="CHEBI:15361"/>
        <dbReference type="ChEBI" id="CHEBI:15378"/>
        <dbReference type="ChEBI" id="CHEBI:16452"/>
        <dbReference type="ChEBI" id="CHEBI:17544"/>
        <dbReference type="ChEBI" id="CHEBI:30616"/>
        <dbReference type="ChEBI" id="CHEBI:43474"/>
        <dbReference type="ChEBI" id="CHEBI:456216"/>
        <dbReference type="EC" id="6.4.1.1"/>
    </reaction>
</comment>
<dbReference type="InterPro" id="IPR011761">
    <property type="entry name" value="ATP-grasp"/>
</dbReference>
<dbReference type="Pfam" id="PF00682">
    <property type="entry name" value="HMGL-like"/>
    <property type="match status" value="1"/>
</dbReference>
<keyword evidence="6 13" id="KW-0436">Ligase</keyword>
<feature type="binding site" evidence="15">
    <location>
        <position position="258"/>
    </location>
    <ligand>
        <name>ATP</name>
        <dbReference type="ChEBI" id="CHEBI:30616"/>
    </ligand>
</feature>
<evidence type="ECO:0000256" key="2">
    <source>
        <dbReference type="ARBA" id="ARBA00002380"/>
    </source>
</evidence>
<dbReference type="FunFam" id="3.20.20.70:FF:000033">
    <property type="entry name" value="Pyruvate carboxylase"/>
    <property type="match status" value="1"/>
</dbReference>
<dbReference type="SUPFAM" id="SSF51569">
    <property type="entry name" value="Aldolase"/>
    <property type="match status" value="1"/>
</dbReference>
<dbReference type="Pfam" id="PF02786">
    <property type="entry name" value="CPSase_L_D2"/>
    <property type="match status" value="1"/>
</dbReference>
<dbReference type="InterPro" id="IPR005930">
    <property type="entry name" value="Pyruv_COase"/>
</dbReference>
<feature type="binding site" description="via carbamate group" evidence="16">
    <location>
        <position position="737"/>
    </location>
    <ligand>
        <name>Mn(2+)</name>
        <dbReference type="ChEBI" id="CHEBI:29035"/>
    </ligand>
</feature>
<dbReference type="FunFam" id="3.30.1490.20:FF:000018">
    <property type="entry name" value="Biotin carboxylase"/>
    <property type="match status" value="1"/>
</dbReference>
<dbReference type="InterPro" id="IPR000891">
    <property type="entry name" value="PYR_CT"/>
</dbReference>
<dbReference type="PROSITE" id="PS00188">
    <property type="entry name" value="BIOTIN"/>
    <property type="match status" value="1"/>
</dbReference>
<dbReference type="SUPFAM" id="SSF89000">
    <property type="entry name" value="post-HMGL domain-like"/>
    <property type="match status" value="1"/>
</dbReference>
<sequence>MSRPREHSVETIRRDSEVMGHLRKLMVVNRGEIAIRIFRTAHELSMKTVAIFSHEDRLSMHRYKADESYQIGEQGQFTPVGAYLAQDEIVKIAKLHGVSMIHPGYGFMSENAEFARKVEAAGITFIGPDADVIEKMGDKTKARRLAMDCGVPVVPGTPGPIATYEEAKTFIDEHGFPIIIKAAMGGGGRGMRVVREQSTLRDSFERAQSEALSAFGDGTVFLERFVDKPRHIEVQLLADRAGNVVHLFERDCSVQRRHQKVVEIAPAKNLDNDLREAILNDAIKLAKAAKYKNAGTAEFLVDNQNRHYFIEINPRIQVEHTITEEITGIDVVAAQIQIAAGALLPQLGLTQQRIHQRGFAIQCRVTTEDPEKNFQPDTGKIEVYRSSGGNGVRLDGGSGYSGAIITPHYDSLLVKVTCSGSTYEVARRKIVRALVEFRIRGVKTNIPFLQRLLTHDTFMRGNCWTTFIDDTPDLFRLVKTQNRAQRMLGYLGDVVVNGSSIKGQIGEPSYKQDIELPTIYDEAGNRREVSVPATEGWKTILDEQGPEAFAKAVRQYKGCLIMDTTWRDAHQSLLATRVRTIDLLKIAPTTSYALQNAYALECWGGATFDVAMRFLYEDPWDRLMKLREAVPNIPFQMLLRGANAVGYTSYPDNVIYDFCAKAKKHGMDIFRIFDSLNYVENMKLGIDAVKKAGGVIEAAICYTGDVSDPNKKKHNLDYYLKLTQELVDEGIHVLGIKDMAGLLKPEAAKMLVGAIRERHPDLPIHVHTHDTAGTGVASMMAAAAAGADVVDVAIDSMSGMTSQPSMGALVAALERTELGTGIRMEDVQAINSYWEQCRMLYSCFEANVKAADSGVYDHEMPGGQYTNLMFQAQQLGLGTRWKEIKKAYIEANQLCGDIVKVTPSSKVVGDLAQFMVSNHLNKEEVIEQAQSLNFPTSVVEFFQGYLGQPYGGFPEPLRSDIIRQAPRIDGRPGATLPPLDLVKLKNDLMDKYGKRIRDVDISSAAIYPKVFHEYMEMVEQYGDLSVIPTRFFLSKPEIGEEFNVEIEQGKTLIIKLLAVGPLNANGKRDVFFELNGEARVVGVVDVNAAVDHVTREKANQSNPGDVGAPMAGVVVEVRAKVGATVKAGDPVCVLSAMKMETVVGAPVNGKVEYVAVTDGDSLSQGDLVCRITKE</sequence>
<dbReference type="InterPro" id="IPR005479">
    <property type="entry name" value="CPAse_ATP-bd"/>
</dbReference>
<feature type="binding site" evidence="15">
    <location>
        <position position="139"/>
    </location>
    <ligand>
        <name>ATP</name>
        <dbReference type="ChEBI" id="CHEBI:30616"/>
    </ligand>
</feature>
<reference evidence="22 23" key="1">
    <citation type="journal article" date="2017" name="Mycologia">
        <title>Bifiguratus adelaidae, gen. et sp. nov., a new member of Mucoromycotina in endophytic and soil-dwelling habitats.</title>
        <authorList>
            <person name="Torres-Cruz T.J."/>
            <person name="Billingsley Tobias T.L."/>
            <person name="Almatruk M."/>
            <person name="Hesse C."/>
            <person name="Kuske C.R."/>
            <person name="Desiro A."/>
            <person name="Benucci G.M."/>
            <person name="Bonito G."/>
            <person name="Stajich J.E."/>
            <person name="Dunlap C."/>
            <person name="Arnold A.E."/>
            <person name="Porras-Alfaro A."/>
        </authorList>
    </citation>
    <scope>NUCLEOTIDE SEQUENCE [LARGE SCALE GENOMIC DNA]</scope>
    <source>
        <strain evidence="22 23">AZ0501</strain>
    </source>
</reference>
<evidence type="ECO:0000256" key="11">
    <source>
        <dbReference type="ARBA" id="ARBA00023268"/>
    </source>
</evidence>
<comment type="caution">
    <text evidence="22">The sequence shown here is derived from an EMBL/GenBank/DDBJ whole genome shotgun (WGS) entry which is preliminary data.</text>
</comment>
<dbReference type="AlphaFoldDB" id="A0A261XYU1"/>
<dbReference type="Pfam" id="PF02785">
    <property type="entry name" value="Biotin_carb_C"/>
    <property type="match status" value="1"/>
</dbReference>
<dbReference type="InterPro" id="IPR013785">
    <property type="entry name" value="Aldolase_TIM"/>
</dbReference>
<dbReference type="EC" id="6.4.1.1" evidence="4 13"/>
<keyword evidence="5" id="KW-0312">Gluconeogenesis</keyword>
<dbReference type="GO" id="GO:0006094">
    <property type="term" value="P:gluconeogenesis"/>
    <property type="evidence" value="ECO:0007669"/>
    <property type="project" value="UniProtKB-UniPathway"/>
</dbReference>
<keyword evidence="9 13" id="KW-0067">ATP-binding</keyword>
<dbReference type="InterPro" id="IPR003379">
    <property type="entry name" value="Carboxylase_cons_dom"/>
</dbReference>
<dbReference type="InterPro" id="IPR001882">
    <property type="entry name" value="Biotin_BS"/>
</dbReference>
<dbReference type="FunFam" id="3.30.470.20:FF:000012">
    <property type="entry name" value="Pyruvate carboxylase"/>
    <property type="match status" value="1"/>
</dbReference>
<dbReference type="InterPro" id="IPR005481">
    <property type="entry name" value="BC-like_N"/>
</dbReference>
<proteinExistence type="predicted"/>
<name>A0A261XYU1_9FUNG</name>
<evidence type="ECO:0000313" key="22">
    <source>
        <dbReference type="EMBL" id="OZJ03537.1"/>
    </source>
</evidence>
<feature type="domain" description="ATP-grasp" evidence="19">
    <location>
        <begin position="143"/>
        <end position="340"/>
    </location>
</feature>
<dbReference type="SUPFAM" id="SSF51246">
    <property type="entry name" value="Rudiment single hybrid motif"/>
    <property type="match status" value="1"/>
</dbReference>
<evidence type="ECO:0000313" key="23">
    <source>
        <dbReference type="Proteomes" id="UP000242875"/>
    </source>
</evidence>
<dbReference type="GO" id="GO:0004736">
    <property type="term" value="F:pyruvate carboxylase activity"/>
    <property type="evidence" value="ECO:0007669"/>
    <property type="project" value="UniProtKB-EC"/>
</dbReference>
<evidence type="ECO:0000256" key="6">
    <source>
        <dbReference type="ARBA" id="ARBA00022598"/>
    </source>
</evidence>
<evidence type="ECO:0000256" key="1">
    <source>
        <dbReference type="ARBA" id="ARBA00001953"/>
    </source>
</evidence>
<organism evidence="22 23">
    <name type="scientific">Bifiguratus adelaidae</name>
    <dbReference type="NCBI Taxonomy" id="1938954"/>
    <lineage>
        <taxon>Eukaryota</taxon>
        <taxon>Fungi</taxon>
        <taxon>Fungi incertae sedis</taxon>
        <taxon>Mucoromycota</taxon>
        <taxon>Mucoromycotina</taxon>
        <taxon>Endogonomycetes</taxon>
        <taxon>Endogonales</taxon>
        <taxon>Endogonales incertae sedis</taxon>
        <taxon>Bifiguratus</taxon>
    </lineage>
</organism>
<protein>
    <recommendedName>
        <fullName evidence="4 13">Pyruvate carboxylase</fullName>
        <ecNumber evidence="4 13">6.4.1.1</ecNumber>
    </recommendedName>
</protein>
<accession>A0A261XYU1</accession>
<dbReference type="PANTHER" id="PTHR43778">
    <property type="entry name" value="PYRUVATE CARBOXYLASE"/>
    <property type="match status" value="1"/>
</dbReference>
<evidence type="ECO:0000259" key="20">
    <source>
        <dbReference type="PROSITE" id="PS50979"/>
    </source>
</evidence>
<dbReference type="SUPFAM" id="SSF56059">
    <property type="entry name" value="Glutathione synthetase ATP-binding domain-like"/>
    <property type="match status" value="1"/>
</dbReference>
<dbReference type="PROSITE" id="PS50979">
    <property type="entry name" value="BC"/>
    <property type="match status" value="1"/>
</dbReference>
<dbReference type="UniPathway" id="UPA00138"/>
<dbReference type="PROSITE" id="PS50975">
    <property type="entry name" value="ATP_GRASP"/>
    <property type="match status" value="1"/>
</dbReference>
<evidence type="ECO:0000259" key="18">
    <source>
        <dbReference type="PROSITE" id="PS50968"/>
    </source>
</evidence>
<comment type="function">
    <text evidence="2">Pyruvate carboxylase catalyzes a 2-step reaction, involving the ATP-dependent carboxylation of the covalently attached biotin in the first step and the transfer of the carboxyl group to pyruvate in the second.</text>
</comment>
<feature type="binding site" evidence="16">
    <location>
        <position position="767"/>
    </location>
    <ligand>
        <name>Mn(2+)</name>
        <dbReference type="ChEBI" id="CHEBI:29035"/>
    </ligand>
</feature>
<keyword evidence="22" id="KW-0670">Pyruvate</keyword>
<dbReference type="NCBIfam" id="NF009554">
    <property type="entry name" value="PRK12999.1"/>
    <property type="match status" value="1"/>
</dbReference>
<keyword evidence="7 16" id="KW-0479">Metal-binding</keyword>
<dbReference type="CDD" id="cd07937">
    <property type="entry name" value="DRE_TIM_PC_TC_5S"/>
    <property type="match status" value="1"/>
</dbReference>
<feature type="domain" description="Biotin carboxylation" evidence="20">
    <location>
        <begin position="21"/>
        <end position="473"/>
    </location>
</feature>
<dbReference type="Pfam" id="PF02436">
    <property type="entry name" value="PYC_OADA"/>
    <property type="match status" value="1"/>
</dbReference>
<dbReference type="EMBL" id="MVBO01000080">
    <property type="protein sequence ID" value="OZJ03537.1"/>
    <property type="molecule type" value="Genomic_DNA"/>
</dbReference>
<feature type="domain" description="Lipoyl-binding" evidence="18">
    <location>
        <begin position="1097"/>
        <end position="1172"/>
    </location>
</feature>
<keyword evidence="10 13" id="KW-0092">Biotin</keyword>
<evidence type="ECO:0000256" key="16">
    <source>
        <dbReference type="PIRSR" id="PIRSR001594-3"/>
    </source>
</evidence>
<dbReference type="InterPro" id="IPR005482">
    <property type="entry name" value="Biotin_COase_C"/>
</dbReference>
<evidence type="ECO:0000259" key="21">
    <source>
        <dbReference type="PROSITE" id="PS50991"/>
    </source>
</evidence>
<feature type="active site" evidence="14">
    <location>
        <position position="315"/>
    </location>
</feature>
<dbReference type="CDD" id="cd06850">
    <property type="entry name" value="biotinyl_domain"/>
    <property type="match status" value="1"/>
</dbReference>
<dbReference type="InterPro" id="IPR055268">
    <property type="entry name" value="PCB-like"/>
</dbReference>
<dbReference type="Pfam" id="PF00289">
    <property type="entry name" value="Biotin_carb_N"/>
    <property type="match status" value="1"/>
</dbReference>
<feature type="modified residue" description="N6-carboxylysine" evidence="17">
    <location>
        <position position="737"/>
    </location>
</feature>
<evidence type="ECO:0000256" key="13">
    <source>
        <dbReference type="PIRNR" id="PIRNR001594"/>
    </source>
</evidence>
<dbReference type="SMART" id="SM00878">
    <property type="entry name" value="Biotin_carb_C"/>
    <property type="match status" value="1"/>
</dbReference>
<dbReference type="PROSITE" id="PS50968">
    <property type="entry name" value="BIOTINYL_LIPOYL"/>
    <property type="match status" value="1"/>
</dbReference>
<dbReference type="Pfam" id="PF00364">
    <property type="entry name" value="Biotin_lipoyl"/>
    <property type="match status" value="1"/>
</dbReference>
<dbReference type="GO" id="GO:0005737">
    <property type="term" value="C:cytoplasm"/>
    <property type="evidence" value="ECO:0007669"/>
    <property type="project" value="TreeGrafter"/>
</dbReference>
<dbReference type="Proteomes" id="UP000242875">
    <property type="component" value="Unassembled WGS sequence"/>
</dbReference>
<comment type="cofactor">
    <cofactor evidence="1 13">
        <name>biotin</name>
        <dbReference type="ChEBI" id="CHEBI:57586"/>
    </cofactor>
</comment>
<feature type="binding site" evidence="15">
    <location>
        <position position="902"/>
    </location>
    <ligand>
        <name>substrate</name>
    </ligand>
</feature>
<dbReference type="InterPro" id="IPR000089">
    <property type="entry name" value="Biotin_lipoyl"/>
</dbReference>
<dbReference type="PANTHER" id="PTHR43778:SF2">
    <property type="entry name" value="PYRUVATE CARBOXYLASE, MITOCHONDRIAL"/>
    <property type="match status" value="1"/>
</dbReference>
<evidence type="ECO:0000256" key="4">
    <source>
        <dbReference type="ARBA" id="ARBA00013057"/>
    </source>
</evidence>
<feature type="domain" description="Pyruvate carboxyltransferase" evidence="21">
    <location>
        <begin position="559"/>
        <end position="828"/>
    </location>
</feature>
<dbReference type="Gene3D" id="2.40.50.100">
    <property type="match status" value="1"/>
</dbReference>
<dbReference type="InterPro" id="IPR011054">
    <property type="entry name" value="Rudment_hybrid_motif"/>
</dbReference>
<dbReference type="PIRSF" id="PIRSF001594">
    <property type="entry name" value="Pyruv_carbox"/>
    <property type="match status" value="1"/>
</dbReference>
<dbReference type="NCBIfam" id="TIGR01235">
    <property type="entry name" value="pyruv_carbox"/>
    <property type="match status" value="1"/>
</dbReference>
<dbReference type="FunFam" id="3.40.50.20:FF:000010">
    <property type="entry name" value="Propionyl-CoA carboxylase subunit alpha"/>
    <property type="match status" value="1"/>
</dbReference>
<dbReference type="SUPFAM" id="SSF51230">
    <property type="entry name" value="Single hybrid motif"/>
    <property type="match status" value="1"/>
</dbReference>
<keyword evidence="11" id="KW-0511">Multifunctional enzyme</keyword>